<gene>
    <name evidence="2" type="ORF">Adu01nite_22700</name>
</gene>
<dbReference type="InterPro" id="IPR036061">
    <property type="entry name" value="CheW-like_dom_sf"/>
</dbReference>
<dbReference type="SUPFAM" id="SSF50341">
    <property type="entry name" value="CheW-like"/>
    <property type="match status" value="1"/>
</dbReference>
<protein>
    <recommendedName>
        <fullName evidence="1">CheW-like domain-containing protein</fullName>
    </recommendedName>
</protein>
<evidence type="ECO:0000313" key="2">
    <source>
        <dbReference type="EMBL" id="GIE00920.1"/>
    </source>
</evidence>
<keyword evidence="3" id="KW-1185">Reference proteome</keyword>
<accession>A0ABQ3YTI1</accession>
<proteinExistence type="predicted"/>
<organism evidence="2 3">
    <name type="scientific">Paractinoplanes durhamensis</name>
    <dbReference type="NCBI Taxonomy" id="113563"/>
    <lineage>
        <taxon>Bacteria</taxon>
        <taxon>Bacillati</taxon>
        <taxon>Actinomycetota</taxon>
        <taxon>Actinomycetes</taxon>
        <taxon>Micromonosporales</taxon>
        <taxon>Micromonosporaceae</taxon>
        <taxon>Paractinoplanes</taxon>
    </lineage>
</organism>
<evidence type="ECO:0000313" key="3">
    <source>
        <dbReference type="Proteomes" id="UP000637628"/>
    </source>
</evidence>
<dbReference type="SMART" id="SM00260">
    <property type="entry name" value="CheW"/>
    <property type="match status" value="1"/>
</dbReference>
<feature type="domain" description="CheW-like" evidence="1">
    <location>
        <begin position="81"/>
        <end position="215"/>
    </location>
</feature>
<comment type="caution">
    <text evidence="2">The sequence shown here is derived from an EMBL/GenBank/DDBJ whole genome shotgun (WGS) entry which is preliminary data.</text>
</comment>
<dbReference type="Gene3D" id="2.40.50.180">
    <property type="entry name" value="CheA-289, Domain 4"/>
    <property type="match status" value="1"/>
</dbReference>
<reference evidence="2 3" key="1">
    <citation type="submission" date="2021-01" db="EMBL/GenBank/DDBJ databases">
        <title>Whole genome shotgun sequence of Actinoplanes durhamensis NBRC 14914.</title>
        <authorList>
            <person name="Komaki H."/>
            <person name="Tamura T."/>
        </authorList>
    </citation>
    <scope>NUCLEOTIDE SEQUENCE [LARGE SCALE GENOMIC DNA]</scope>
    <source>
        <strain evidence="2 3">NBRC 14914</strain>
    </source>
</reference>
<name>A0ABQ3YTI1_9ACTN</name>
<dbReference type="RefSeq" id="WP_239132300.1">
    <property type="nucleotide sequence ID" value="NZ_BAAATX010000003.1"/>
</dbReference>
<dbReference type="Proteomes" id="UP000637628">
    <property type="component" value="Unassembled WGS sequence"/>
</dbReference>
<dbReference type="Pfam" id="PF01584">
    <property type="entry name" value="CheW"/>
    <property type="match status" value="1"/>
</dbReference>
<sequence length="229" mass="23414">MTAAMEWAAGATERAATEQAAIDRAVDVEKTAATGRALSAAAAQALTSPKAKSGVRGRIVRLRTDFDRSFAQPQSSHDAEHVELLAVRAGGRPYALRLAQTSGLHPDRPVTPLPGPLPALLGLAGFAGTVVPVYDLAALLGHAVAETPRWLVLAAGAPPLGLAFHGLDGHVRVTADALIGEAGAGRRGALRGMAVLDGTTRPIIDVPAARAAVHALAGHEPGNDEETAP</sequence>
<dbReference type="PROSITE" id="PS50851">
    <property type="entry name" value="CHEW"/>
    <property type="match status" value="1"/>
</dbReference>
<dbReference type="InterPro" id="IPR002545">
    <property type="entry name" value="CheW-lke_dom"/>
</dbReference>
<dbReference type="EMBL" id="BOML01000019">
    <property type="protein sequence ID" value="GIE00920.1"/>
    <property type="molecule type" value="Genomic_DNA"/>
</dbReference>
<evidence type="ECO:0000259" key="1">
    <source>
        <dbReference type="PROSITE" id="PS50851"/>
    </source>
</evidence>